<gene>
    <name evidence="10" type="ORF">BO94DRAFT_520577</name>
</gene>
<dbReference type="CDD" id="cd00067">
    <property type="entry name" value="GAL4"/>
    <property type="match status" value="1"/>
</dbReference>
<evidence type="ECO:0000313" key="11">
    <source>
        <dbReference type="Proteomes" id="UP000246702"/>
    </source>
</evidence>
<keyword evidence="6" id="KW-0804">Transcription</keyword>
<dbReference type="EMBL" id="MSFK01000020">
    <property type="protein sequence ID" value="PWY81755.1"/>
    <property type="molecule type" value="Genomic_DNA"/>
</dbReference>
<dbReference type="Pfam" id="PF07876">
    <property type="entry name" value="Dabb"/>
    <property type="match status" value="1"/>
</dbReference>
<dbReference type="InterPro" id="IPR001138">
    <property type="entry name" value="Zn2Cys6_DnaBD"/>
</dbReference>
<dbReference type="GO" id="GO:0043565">
    <property type="term" value="F:sequence-specific DNA binding"/>
    <property type="evidence" value="ECO:0007669"/>
    <property type="project" value="TreeGrafter"/>
</dbReference>
<dbReference type="GO" id="GO:0000981">
    <property type="term" value="F:DNA-binding transcription factor activity, RNA polymerase II-specific"/>
    <property type="evidence" value="ECO:0007669"/>
    <property type="project" value="InterPro"/>
</dbReference>
<keyword evidence="8" id="KW-0472">Membrane</keyword>
<evidence type="ECO:0000256" key="7">
    <source>
        <dbReference type="ARBA" id="ARBA00023242"/>
    </source>
</evidence>
<dbReference type="GO" id="GO:0045944">
    <property type="term" value="P:positive regulation of transcription by RNA polymerase II"/>
    <property type="evidence" value="ECO:0007669"/>
    <property type="project" value="TreeGrafter"/>
</dbReference>
<protein>
    <recommendedName>
        <fullName evidence="9">Stress-response A/B barrel domain-containing protein</fullName>
    </recommendedName>
</protein>
<dbReference type="Gene3D" id="4.10.240.10">
    <property type="entry name" value="Zn(2)-C6 fungal-type DNA-binding domain"/>
    <property type="match status" value="1"/>
</dbReference>
<dbReference type="InterPro" id="IPR007219">
    <property type="entry name" value="XnlR_reg_dom"/>
</dbReference>
<dbReference type="Pfam" id="PF00172">
    <property type="entry name" value="Zn_clus"/>
    <property type="match status" value="1"/>
</dbReference>
<comment type="caution">
    <text evidence="10">The sequence shown here is derived from an EMBL/GenBank/DDBJ whole genome shotgun (WGS) entry which is preliminary data.</text>
</comment>
<dbReference type="CDD" id="cd12148">
    <property type="entry name" value="fungal_TF_MHR"/>
    <property type="match status" value="1"/>
</dbReference>
<keyword evidence="7" id="KW-0539">Nucleus</keyword>
<keyword evidence="4" id="KW-0805">Transcription regulation</keyword>
<dbReference type="GeneID" id="37112259"/>
<evidence type="ECO:0000313" key="10">
    <source>
        <dbReference type="EMBL" id="PWY81755.1"/>
    </source>
</evidence>
<dbReference type="InterPro" id="IPR013097">
    <property type="entry name" value="Dabb"/>
</dbReference>
<accession>A0A317W792</accession>
<evidence type="ECO:0000259" key="9">
    <source>
        <dbReference type="PROSITE" id="PS51502"/>
    </source>
</evidence>
<keyword evidence="3" id="KW-0862">Zinc</keyword>
<dbReference type="InterPro" id="IPR036864">
    <property type="entry name" value="Zn2-C6_fun-type_DNA-bd_sf"/>
</dbReference>
<dbReference type="Proteomes" id="UP000246702">
    <property type="component" value="Unassembled WGS sequence"/>
</dbReference>
<feature type="domain" description="Stress-response A/B barrel" evidence="9">
    <location>
        <begin position="3"/>
        <end position="101"/>
    </location>
</feature>
<keyword evidence="11" id="KW-1185">Reference proteome</keyword>
<dbReference type="SMART" id="SM00886">
    <property type="entry name" value="Dabb"/>
    <property type="match status" value="1"/>
</dbReference>
<proteinExistence type="predicted"/>
<dbReference type="SMART" id="SM00906">
    <property type="entry name" value="Fungal_trans"/>
    <property type="match status" value="1"/>
</dbReference>
<dbReference type="Gene3D" id="3.30.70.100">
    <property type="match status" value="1"/>
</dbReference>
<dbReference type="InterPro" id="IPR011008">
    <property type="entry name" value="Dimeric_a/b-barrel"/>
</dbReference>
<dbReference type="Pfam" id="PF04082">
    <property type="entry name" value="Fungal_trans"/>
    <property type="match status" value="1"/>
</dbReference>
<sequence length="849" mass="95719">MTLVHIVLFKFRPEVTEEHKQRFVTELKKLKALPCVKSGRLLVGGPSVTDPIDRSKGFQIALVSYHENIAALTEYQASQEHHHVTSTYMFPYKEDLVRFDFEVDEEDEYMCEFPVLGSRGVSVRAEIPASIFSPSSNPFPTQRTPKQSRQSAPMILLVDITWQSPHKIVIQHPLSQCDGNEPSCSSCLKAGAHCVNDGRQEVPRRYISNMENRIRWLESIVKENCAHIDLGREGQIDPSEETVQNDIMDTSTQYHLGDLTAADSQQIIPGEPRFDEQRQSGIVENAPNALPEHQGLDQARAASNQHQQAHEIGLVSLSSGGGPRYIGPSSGYFFANRIFSSAGRRRKSRGAKRATADSAHLSAELLNSLTLLPARKESAIELSTKYFRTVHLTYPFLHEPTHMSVIDRVYASQEANPLDLFQVYMVLSIAALALSRECKVHLPVEGYYASAMKYVEHVCTDGSMTALQCVLLLMVYALHNPSSDVNIWNLNYQCLASVIDLGLQRDVRASSSLRISVFEQEMRTRVFWVVYTFDRAICTMMGRPIGIRDEACEMRFPLDIPDYNLVNPDISQHAPESRSHMANAIHLFKLAKVNSEIKYVMHSIQRDVPAYAYPPVRDIFAWQQDIVNYLHDWLSEIPQPTGNTEDTMSKVCKIKYHETMILLLRPSPAIPSPADEILDLCFHQAVDLLQGFGELYKVGSLLYSRLLVHSVFLGALVLLYCIWKLPRTTAKVRVDELVSNLTVAQNILSSIGEHWTEATRARDCIDELSSVTIQRLLNHHPGQSHAISEGNEGSNEIPMTLVASEENLQNVDSYQFNLFDDLLQGDFQSWSGMSDIDGLMWEIFNNSPQ</sequence>
<organism evidence="10 11">
    <name type="scientific">Aspergillus sclerotioniger CBS 115572</name>
    <dbReference type="NCBI Taxonomy" id="1450535"/>
    <lineage>
        <taxon>Eukaryota</taxon>
        <taxon>Fungi</taxon>
        <taxon>Dikarya</taxon>
        <taxon>Ascomycota</taxon>
        <taxon>Pezizomycotina</taxon>
        <taxon>Eurotiomycetes</taxon>
        <taxon>Eurotiomycetidae</taxon>
        <taxon>Eurotiales</taxon>
        <taxon>Aspergillaceae</taxon>
        <taxon>Aspergillus</taxon>
        <taxon>Aspergillus subgen. Circumdati</taxon>
    </lineage>
</organism>
<dbReference type="OrthoDB" id="25921at2759"/>
<dbReference type="PANTHER" id="PTHR47782">
    <property type="entry name" value="ZN(II)2CYS6 TRANSCRIPTION FACTOR (EUROFUNG)-RELATED"/>
    <property type="match status" value="1"/>
</dbReference>
<comment type="subcellular location">
    <subcellularLocation>
        <location evidence="1">Nucleus</location>
    </subcellularLocation>
</comment>
<keyword evidence="8" id="KW-0812">Transmembrane</keyword>
<keyword evidence="2" id="KW-0479">Metal-binding</keyword>
<name>A0A317W792_9EURO</name>
<dbReference type="SUPFAM" id="SSF54909">
    <property type="entry name" value="Dimeric alpha+beta barrel"/>
    <property type="match status" value="1"/>
</dbReference>
<dbReference type="GO" id="GO:0008270">
    <property type="term" value="F:zinc ion binding"/>
    <property type="evidence" value="ECO:0007669"/>
    <property type="project" value="InterPro"/>
</dbReference>
<dbReference type="GO" id="GO:0006351">
    <property type="term" value="P:DNA-templated transcription"/>
    <property type="evidence" value="ECO:0007669"/>
    <property type="project" value="InterPro"/>
</dbReference>
<feature type="transmembrane region" description="Helical" evidence="8">
    <location>
        <begin position="702"/>
        <end position="723"/>
    </location>
</feature>
<dbReference type="RefSeq" id="XP_025465823.1">
    <property type="nucleotide sequence ID" value="XM_025610116.1"/>
</dbReference>
<dbReference type="InterPro" id="IPR052202">
    <property type="entry name" value="Yeast_MetPath_Reg"/>
</dbReference>
<dbReference type="AlphaFoldDB" id="A0A317W792"/>
<evidence type="ECO:0000256" key="4">
    <source>
        <dbReference type="ARBA" id="ARBA00023015"/>
    </source>
</evidence>
<evidence type="ECO:0000256" key="8">
    <source>
        <dbReference type="SAM" id="Phobius"/>
    </source>
</evidence>
<keyword evidence="8" id="KW-1133">Transmembrane helix</keyword>
<evidence type="ECO:0000256" key="1">
    <source>
        <dbReference type="ARBA" id="ARBA00004123"/>
    </source>
</evidence>
<dbReference type="PROSITE" id="PS51502">
    <property type="entry name" value="S_R_A_B_BARREL"/>
    <property type="match status" value="1"/>
</dbReference>
<dbReference type="GO" id="GO:0005634">
    <property type="term" value="C:nucleus"/>
    <property type="evidence" value="ECO:0007669"/>
    <property type="project" value="UniProtKB-SubCell"/>
</dbReference>
<dbReference type="STRING" id="1450535.A0A317W792"/>
<dbReference type="PANTHER" id="PTHR47782:SF1">
    <property type="entry name" value="PYRIMIDINE PATHWAY REGULATORY PROTEIN 1"/>
    <property type="match status" value="1"/>
</dbReference>
<evidence type="ECO:0000256" key="3">
    <source>
        <dbReference type="ARBA" id="ARBA00022833"/>
    </source>
</evidence>
<reference evidence="10 11" key="1">
    <citation type="submission" date="2016-12" db="EMBL/GenBank/DDBJ databases">
        <title>The genomes of Aspergillus section Nigri reveals drivers in fungal speciation.</title>
        <authorList>
            <consortium name="DOE Joint Genome Institute"/>
            <person name="Vesth T.C."/>
            <person name="Nybo J."/>
            <person name="Theobald S."/>
            <person name="Brandl J."/>
            <person name="Frisvad J.C."/>
            <person name="Nielsen K.F."/>
            <person name="Lyhne E.K."/>
            <person name="Kogle M.E."/>
            <person name="Kuo A."/>
            <person name="Riley R."/>
            <person name="Clum A."/>
            <person name="Nolan M."/>
            <person name="Lipzen A."/>
            <person name="Salamov A."/>
            <person name="Henrissat B."/>
            <person name="Wiebenga A."/>
            <person name="De Vries R.P."/>
            <person name="Grigoriev I.V."/>
            <person name="Mortensen U.H."/>
            <person name="Andersen M.R."/>
            <person name="Baker S.E."/>
        </authorList>
    </citation>
    <scope>NUCLEOTIDE SEQUENCE [LARGE SCALE GENOMIC DNA]</scope>
    <source>
        <strain evidence="10 11">CBS 115572</strain>
    </source>
</reference>
<keyword evidence="5" id="KW-0238">DNA-binding</keyword>
<evidence type="ECO:0000256" key="6">
    <source>
        <dbReference type="ARBA" id="ARBA00023163"/>
    </source>
</evidence>
<evidence type="ECO:0000256" key="5">
    <source>
        <dbReference type="ARBA" id="ARBA00023125"/>
    </source>
</evidence>
<evidence type="ECO:0000256" key="2">
    <source>
        <dbReference type="ARBA" id="ARBA00022723"/>
    </source>
</evidence>